<dbReference type="Proteomes" id="UP000813385">
    <property type="component" value="Unassembled WGS sequence"/>
</dbReference>
<dbReference type="AlphaFoldDB" id="A0A8K0TSJ7"/>
<reference evidence="2" key="1">
    <citation type="journal article" date="2021" name="Nat. Commun.">
        <title>Genetic determinants of endophytism in the Arabidopsis root mycobiome.</title>
        <authorList>
            <person name="Mesny F."/>
            <person name="Miyauchi S."/>
            <person name="Thiergart T."/>
            <person name="Pickel B."/>
            <person name="Atanasova L."/>
            <person name="Karlsson M."/>
            <person name="Huettel B."/>
            <person name="Barry K.W."/>
            <person name="Haridas S."/>
            <person name="Chen C."/>
            <person name="Bauer D."/>
            <person name="Andreopoulos W."/>
            <person name="Pangilinan J."/>
            <person name="LaButti K."/>
            <person name="Riley R."/>
            <person name="Lipzen A."/>
            <person name="Clum A."/>
            <person name="Drula E."/>
            <person name="Henrissat B."/>
            <person name="Kohler A."/>
            <person name="Grigoriev I.V."/>
            <person name="Martin F.M."/>
            <person name="Hacquard S."/>
        </authorList>
    </citation>
    <scope>NUCLEOTIDE SEQUENCE</scope>
    <source>
        <strain evidence="2">MPI-CAGE-AT-0016</strain>
    </source>
</reference>
<dbReference type="OrthoDB" id="10376214at2759"/>
<proteinExistence type="predicted"/>
<organism evidence="2 3">
    <name type="scientific">Plectosphaerella cucumerina</name>
    <dbReference type="NCBI Taxonomy" id="40658"/>
    <lineage>
        <taxon>Eukaryota</taxon>
        <taxon>Fungi</taxon>
        <taxon>Dikarya</taxon>
        <taxon>Ascomycota</taxon>
        <taxon>Pezizomycotina</taxon>
        <taxon>Sordariomycetes</taxon>
        <taxon>Hypocreomycetidae</taxon>
        <taxon>Glomerellales</taxon>
        <taxon>Plectosphaerellaceae</taxon>
        <taxon>Plectosphaerella</taxon>
    </lineage>
</organism>
<keyword evidence="3" id="KW-1185">Reference proteome</keyword>
<dbReference type="EMBL" id="JAGPXD010000001">
    <property type="protein sequence ID" value="KAH7375787.1"/>
    <property type="molecule type" value="Genomic_DNA"/>
</dbReference>
<evidence type="ECO:0000256" key="1">
    <source>
        <dbReference type="SAM" id="MobiDB-lite"/>
    </source>
</evidence>
<evidence type="ECO:0000313" key="3">
    <source>
        <dbReference type="Proteomes" id="UP000813385"/>
    </source>
</evidence>
<sequence>MSEDVTTGNNISNGQPLHPEDGPGENKTLPYLKEEILYTAFRLETMPQQIRDWKYEGKDSLSALSGIVQELRNAQEHLMEAKLRFDLKLPPPVEIAFHDDSSLMYHFRDLVREISKERVEWGDYTNLDVLSAHMQRMVSLDPKTECAEELVYESARVTRWFNNSGFPDEVTKPLAKFWDEAVRETNNYPQPISMHQWPGCNRPPKAG</sequence>
<accession>A0A8K0TSJ7</accession>
<feature type="region of interest" description="Disordered" evidence="1">
    <location>
        <begin position="1"/>
        <end position="28"/>
    </location>
</feature>
<feature type="compositionally biased region" description="Polar residues" evidence="1">
    <location>
        <begin position="1"/>
        <end position="15"/>
    </location>
</feature>
<protein>
    <submittedName>
        <fullName evidence="2">Uncharacterized protein</fullName>
    </submittedName>
</protein>
<name>A0A8K0TSJ7_9PEZI</name>
<gene>
    <name evidence="2" type="ORF">B0T11DRAFT_314264</name>
</gene>
<comment type="caution">
    <text evidence="2">The sequence shown here is derived from an EMBL/GenBank/DDBJ whole genome shotgun (WGS) entry which is preliminary data.</text>
</comment>
<evidence type="ECO:0000313" key="2">
    <source>
        <dbReference type="EMBL" id="KAH7375787.1"/>
    </source>
</evidence>